<dbReference type="InterPro" id="IPR018393">
    <property type="entry name" value="NADHpl_OxRdtase_5_subgr"/>
</dbReference>
<dbReference type="InterPro" id="IPR001750">
    <property type="entry name" value="ND/Mrp_TM"/>
</dbReference>
<evidence type="ECO:0000313" key="9">
    <source>
        <dbReference type="EMBL" id="MEI5616205.1"/>
    </source>
</evidence>
<feature type="domain" description="NADH:quinone oxidoreductase/Mrp antiporter transmembrane" evidence="7">
    <location>
        <begin position="135"/>
        <end position="419"/>
    </location>
</feature>
<dbReference type="PRINTS" id="PR01434">
    <property type="entry name" value="NADHDHGNASE5"/>
</dbReference>
<name>A0ABU8GSN8_9ACTN</name>
<accession>A0ABU8GSN8</accession>
<keyword evidence="10" id="KW-1185">Reference proteome</keyword>
<feature type="transmembrane region" description="Helical" evidence="6">
    <location>
        <begin position="504"/>
        <end position="527"/>
    </location>
</feature>
<gene>
    <name evidence="9" type="primary">nuoL</name>
    <name evidence="9" type="ORF">WB403_44625</name>
</gene>
<feature type="transmembrane region" description="Helical" evidence="6">
    <location>
        <begin position="278"/>
        <end position="299"/>
    </location>
</feature>
<dbReference type="NCBIfam" id="TIGR01974">
    <property type="entry name" value="NDH_I_L"/>
    <property type="match status" value="1"/>
</dbReference>
<feature type="transmembrane region" description="Helical" evidence="6">
    <location>
        <begin position="209"/>
        <end position="227"/>
    </location>
</feature>
<evidence type="ECO:0000256" key="1">
    <source>
        <dbReference type="ARBA" id="ARBA00004127"/>
    </source>
</evidence>
<feature type="transmembrane region" description="Helical" evidence="6">
    <location>
        <begin position="315"/>
        <end position="334"/>
    </location>
</feature>
<comment type="subcellular location">
    <subcellularLocation>
        <location evidence="1">Endomembrane system</location>
        <topology evidence="1">Multi-pass membrane protein</topology>
    </subcellularLocation>
    <subcellularLocation>
        <location evidence="5">Membrane</location>
        <topology evidence="5">Multi-pass membrane protein</topology>
    </subcellularLocation>
</comment>
<dbReference type="PANTHER" id="PTHR42829">
    <property type="entry name" value="NADH-UBIQUINONE OXIDOREDUCTASE CHAIN 5"/>
    <property type="match status" value="1"/>
</dbReference>
<feature type="transmembrane region" description="Helical" evidence="6">
    <location>
        <begin position="118"/>
        <end position="135"/>
    </location>
</feature>
<dbReference type="Pfam" id="PF00361">
    <property type="entry name" value="Proton_antipo_M"/>
    <property type="match status" value="1"/>
</dbReference>
<dbReference type="RefSeq" id="WP_336539870.1">
    <property type="nucleotide sequence ID" value="NZ_JBBAYL010000012.1"/>
</dbReference>
<evidence type="ECO:0000259" key="7">
    <source>
        <dbReference type="Pfam" id="PF00361"/>
    </source>
</evidence>
<protein>
    <submittedName>
        <fullName evidence="9">NADH-quinone oxidoreductase subunit L</fullName>
    </submittedName>
</protein>
<keyword evidence="3 6" id="KW-1133">Transmembrane helix</keyword>
<feature type="transmembrane region" description="Helical" evidence="6">
    <location>
        <begin position="87"/>
        <end position="106"/>
    </location>
</feature>
<dbReference type="EMBL" id="JBBAYM010000048">
    <property type="protein sequence ID" value="MEI5616205.1"/>
    <property type="molecule type" value="Genomic_DNA"/>
</dbReference>
<dbReference type="InterPro" id="IPR003945">
    <property type="entry name" value="NU5C-like"/>
</dbReference>
<feature type="transmembrane region" description="Helical" evidence="6">
    <location>
        <begin position="181"/>
        <end position="203"/>
    </location>
</feature>
<evidence type="ECO:0000259" key="8">
    <source>
        <dbReference type="Pfam" id="PF00662"/>
    </source>
</evidence>
<evidence type="ECO:0000256" key="6">
    <source>
        <dbReference type="SAM" id="Phobius"/>
    </source>
</evidence>
<evidence type="ECO:0000256" key="2">
    <source>
        <dbReference type="ARBA" id="ARBA00022692"/>
    </source>
</evidence>
<dbReference type="Pfam" id="PF00662">
    <property type="entry name" value="Proton_antipo_N"/>
    <property type="match status" value="1"/>
</dbReference>
<dbReference type="PANTHER" id="PTHR42829:SF2">
    <property type="entry name" value="NADH-UBIQUINONE OXIDOREDUCTASE CHAIN 5"/>
    <property type="match status" value="1"/>
</dbReference>
<feature type="transmembrane region" description="Helical" evidence="6">
    <location>
        <begin position="414"/>
        <end position="442"/>
    </location>
</feature>
<organism evidence="9 10">
    <name type="scientific">Streptomyces brasiliscabiei</name>
    <dbReference type="NCBI Taxonomy" id="2736302"/>
    <lineage>
        <taxon>Bacteria</taxon>
        <taxon>Bacillati</taxon>
        <taxon>Actinomycetota</taxon>
        <taxon>Actinomycetes</taxon>
        <taxon>Kitasatosporales</taxon>
        <taxon>Streptomycetaceae</taxon>
        <taxon>Streptomyces</taxon>
    </lineage>
</organism>
<dbReference type="Proteomes" id="UP001365781">
    <property type="component" value="Unassembled WGS sequence"/>
</dbReference>
<comment type="caution">
    <text evidence="9">The sequence shown here is derived from an EMBL/GenBank/DDBJ whole genome shotgun (WGS) entry which is preliminary data.</text>
</comment>
<evidence type="ECO:0000313" key="10">
    <source>
        <dbReference type="Proteomes" id="UP001365781"/>
    </source>
</evidence>
<dbReference type="NCBIfam" id="NF005141">
    <property type="entry name" value="PRK06590.1"/>
    <property type="match status" value="1"/>
</dbReference>
<sequence>MENLIALLIAAPLLGAAVLLCGGRRLDAVGHWIGTALAAASFVIGAVLFADMLGKEAEHREMGQFLFSWIPVEGFQADVAFQLDQLSMTFVLLITGVGSLIHVYSIGYMEHDERRRRFFGYLNLFLAAMLLLVLADNYLLLYVGWEGVGLASYLLIGFWQHKPSAATAAKKAFLVNRVGDVGLSIAIMLMFTTFGTFAFGPVLGAVGETGEGTLTAIALMLLLAACGKSAQVPLQSWLGDAMEGPTPVSALIHAATMVTAGVYLIVRSADIFNASPDAQLVTTVVGAVTLLFGAIVGCAKDDIKKALAGSTMSQIGYMVLAAGLGPIGYVFAIMHLVTHGFFKAGLFLGAGSVMHGMNDEVDMRKYGGLRTYMPITFVTFGLGYLAIIGFPGLSGFFSKDKIIEAAFAKGGTEGWILGGVALLGAALTAFYMTRVMLMTFFGEKRWQPDEHGHEPHPHESPKVMTIPMIVLAVGSVFGGAYFSIGDRFVHWLEPVTQHAHGNPPISAAAVTSATVAVMVIGVGLAWLQYGRKPVPVVAPRGSLLTRAARRDLLQDDFNHVVLVRGGEHLTRSLVYVDHTLVDGVVNGTAASMGGLSGRLRRIQNGYARSYAVSMFGGAAILIAATLLMRAV</sequence>
<feature type="domain" description="NADH-Ubiquinone oxidoreductase (complex I) chain 5 N-terminal" evidence="8">
    <location>
        <begin position="69"/>
        <end position="119"/>
    </location>
</feature>
<reference evidence="9 10" key="1">
    <citation type="submission" date="2024-03" db="EMBL/GenBank/DDBJ databases">
        <title>First Report of Pectobacterium brasiliscabiei causing potato scab in china.</title>
        <authorList>
            <person name="Handique U."/>
        </authorList>
    </citation>
    <scope>NUCLEOTIDE SEQUENCE [LARGE SCALE GENOMIC DNA]</scope>
    <source>
        <strain evidence="9 10">ZRIMU1503</strain>
    </source>
</reference>
<dbReference type="InterPro" id="IPR001516">
    <property type="entry name" value="Proton_antipo_N"/>
</dbReference>
<evidence type="ECO:0000256" key="3">
    <source>
        <dbReference type="ARBA" id="ARBA00022989"/>
    </source>
</evidence>
<feature type="transmembrane region" description="Helical" evidence="6">
    <location>
        <begin position="29"/>
        <end position="50"/>
    </location>
</feature>
<feature type="transmembrane region" description="Helical" evidence="6">
    <location>
        <begin position="369"/>
        <end position="394"/>
    </location>
</feature>
<dbReference type="Gene3D" id="1.20.5.2700">
    <property type="match status" value="1"/>
</dbReference>
<evidence type="ECO:0000256" key="5">
    <source>
        <dbReference type="RuleBase" id="RU000320"/>
    </source>
</evidence>
<dbReference type="PRINTS" id="PR01435">
    <property type="entry name" value="NPOXDRDTASE5"/>
</dbReference>
<feature type="transmembrane region" description="Helical" evidence="6">
    <location>
        <begin position="248"/>
        <end position="266"/>
    </location>
</feature>
<keyword evidence="4 6" id="KW-0472">Membrane</keyword>
<keyword evidence="2 5" id="KW-0812">Transmembrane</keyword>
<feature type="transmembrane region" description="Helical" evidence="6">
    <location>
        <begin position="610"/>
        <end position="628"/>
    </location>
</feature>
<feature type="transmembrane region" description="Helical" evidence="6">
    <location>
        <begin position="463"/>
        <end position="484"/>
    </location>
</feature>
<evidence type="ECO:0000256" key="4">
    <source>
        <dbReference type="ARBA" id="ARBA00023136"/>
    </source>
</evidence>
<proteinExistence type="predicted"/>